<proteinExistence type="predicted"/>
<comment type="caution">
    <text evidence="3">The sequence shown here is derived from an EMBL/GenBank/DDBJ whole genome shotgun (WGS) entry which is preliminary data.</text>
</comment>
<gene>
    <name evidence="3" type="primary">ubc9</name>
    <name evidence="3" type="ORF">NGRA_1441</name>
</gene>
<dbReference type="Pfam" id="PF00179">
    <property type="entry name" value="UQ_con"/>
    <property type="match status" value="1"/>
</dbReference>
<dbReference type="InterPro" id="IPR016135">
    <property type="entry name" value="UBQ-conjugating_enzyme/RWD"/>
</dbReference>
<protein>
    <submittedName>
        <fullName evidence="3">Sumo-conjugating enzyme ubc9</fullName>
    </submittedName>
</protein>
<dbReference type="PANTHER" id="PTHR24067">
    <property type="entry name" value="UBIQUITIN-CONJUGATING ENZYME E2"/>
    <property type="match status" value="1"/>
</dbReference>
<evidence type="ECO:0000313" key="4">
    <source>
        <dbReference type="Proteomes" id="UP000740883"/>
    </source>
</evidence>
<evidence type="ECO:0000256" key="1">
    <source>
        <dbReference type="ARBA" id="ARBA00022786"/>
    </source>
</evidence>
<keyword evidence="4" id="KW-1185">Reference proteome</keyword>
<accession>A0A9P6KYL4</accession>
<dbReference type="SMART" id="SM00212">
    <property type="entry name" value="UBCc"/>
    <property type="match status" value="1"/>
</dbReference>
<dbReference type="SUPFAM" id="SSF54495">
    <property type="entry name" value="UBC-like"/>
    <property type="match status" value="1"/>
</dbReference>
<dbReference type="Proteomes" id="UP000740883">
    <property type="component" value="Unassembled WGS sequence"/>
</dbReference>
<dbReference type="AlphaFoldDB" id="A0A9P6KYL4"/>
<keyword evidence="1" id="KW-0833">Ubl conjugation pathway</keyword>
<reference evidence="3 4" key="1">
    <citation type="journal article" date="2020" name="Genome Biol. Evol.">
        <title>Comparative genomics of strictly vertically transmitted, feminizing microsporidia endosymbionts of amphipod crustaceans.</title>
        <authorList>
            <person name="Cormier A."/>
            <person name="Chebbi M.A."/>
            <person name="Giraud I."/>
            <person name="Wattier R."/>
            <person name="Teixeira M."/>
            <person name="Gilbert C."/>
            <person name="Rigaud T."/>
            <person name="Cordaux R."/>
        </authorList>
    </citation>
    <scope>NUCLEOTIDE SEQUENCE [LARGE SCALE GENOMIC DNA]</scope>
    <source>
        <strain evidence="3 4">Ou3-Ou53</strain>
    </source>
</reference>
<dbReference type="PROSITE" id="PS50127">
    <property type="entry name" value="UBC_2"/>
    <property type="match status" value="1"/>
</dbReference>
<dbReference type="InterPro" id="IPR050113">
    <property type="entry name" value="Ub_conjugating_enzyme"/>
</dbReference>
<dbReference type="OrthoDB" id="6600758at2759"/>
<feature type="domain" description="UBC core" evidence="2">
    <location>
        <begin position="1"/>
        <end position="148"/>
    </location>
</feature>
<sequence length="160" mass="18491">MENRLITEQRNLRKNRKYLFYAQPFRNAKTGVVWECGFPGPDTELYAGSYYVVHLIFSKTYPYSPPKAVFKNSVYHPNVYADNSVCLDVISSKWKPSMNVSTVLCALQQLLEFPNIKSPANTGAAHSFRTKNAEYNKKVKNNILKFHSKPHWKKMIPSKK</sequence>
<name>A0A9P6KYL4_9MICR</name>
<organism evidence="3 4">
    <name type="scientific">Nosema granulosis</name>
    <dbReference type="NCBI Taxonomy" id="83296"/>
    <lineage>
        <taxon>Eukaryota</taxon>
        <taxon>Fungi</taxon>
        <taxon>Fungi incertae sedis</taxon>
        <taxon>Microsporidia</taxon>
        <taxon>Nosematidae</taxon>
        <taxon>Nosema</taxon>
    </lineage>
</organism>
<evidence type="ECO:0000313" key="3">
    <source>
        <dbReference type="EMBL" id="KAF9763175.1"/>
    </source>
</evidence>
<dbReference type="Gene3D" id="3.10.110.10">
    <property type="entry name" value="Ubiquitin Conjugating Enzyme"/>
    <property type="match status" value="1"/>
</dbReference>
<dbReference type="InterPro" id="IPR000608">
    <property type="entry name" value="UBC"/>
</dbReference>
<dbReference type="EMBL" id="SBJO01000093">
    <property type="protein sequence ID" value="KAF9763175.1"/>
    <property type="molecule type" value="Genomic_DNA"/>
</dbReference>
<evidence type="ECO:0000259" key="2">
    <source>
        <dbReference type="PROSITE" id="PS50127"/>
    </source>
</evidence>